<dbReference type="InterPro" id="IPR013083">
    <property type="entry name" value="Znf_RING/FYVE/PHD"/>
</dbReference>
<keyword evidence="8" id="KW-1185">Reference proteome</keyword>
<dbReference type="PROSITE" id="PS00518">
    <property type="entry name" value="ZF_RING_1"/>
    <property type="match status" value="1"/>
</dbReference>
<dbReference type="KEGG" id="spar:SPRG_03958"/>
<dbReference type="InterPro" id="IPR001841">
    <property type="entry name" value="Znf_RING"/>
</dbReference>
<evidence type="ECO:0000256" key="3">
    <source>
        <dbReference type="ARBA" id="ARBA00022833"/>
    </source>
</evidence>
<dbReference type="SUPFAM" id="SSF57850">
    <property type="entry name" value="RING/U-box"/>
    <property type="match status" value="1"/>
</dbReference>
<dbReference type="Gene3D" id="3.30.40.10">
    <property type="entry name" value="Zinc/RING finger domain, C3HC4 (zinc finger)"/>
    <property type="match status" value="1"/>
</dbReference>
<dbReference type="OrthoDB" id="6105938at2759"/>
<dbReference type="Pfam" id="PF13923">
    <property type="entry name" value="zf-C3HC4_2"/>
    <property type="match status" value="1"/>
</dbReference>
<evidence type="ECO:0000256" key="2">
    <source>
        <dbReference type="ARBA" id="ARBA00022771"/>
    </source>
</evidence>
<proteinExistence type="predicted"/>
<dbReference type="EMBL" id="KK583198">
    <property type="protein sequence ID" value="KDO31341.1"/>
    <property type="molecule type" value="Genomic_DNA"/>
</dbReference>
<feature type="coiled-coil region" evidence="5">
    <location>
        <begin position="3"/>
        <end position="30"/>
    </location>
</feature>
<evidence type="ECO:0000259" key="6">
    <source>
        <dbReference type="PROSITE" id="PS50089"/>
    </source>
</evidence>
<keyword evidence="5" id="KW-0175">Coiled coil</keyword>
<dbReference type="AlphaFoldDB" id="A0A067CXU6"/>
<evidence type="ECO:0000313" key="7">
    <source>
        <dbReference type="EMBL" id="KDO31341.1"/>
    </source>
</evidence>
<dbReference type="InterPro" id="IPR017907">
    <property type="entry name" value="Znf_RING_CS"/>
</dbReference>
<dbReference type="GO" id="GO:0008270">
    <property type="term" value="F:zinc ion binding"/>
    <property type="evidence" value="ECO:0007669"/>
    <property type="project" value="UniProtKB-KW"/>
</dbReference>
<sequence length="472" mass="51746">MTLESTRLDLERAANEVLALRAQTHELREQNQTLLQFEATSKKLALENDQLRLEVVRAHDDANAKALRDRRGHQGLHDEIAALTNEKALHTDRIAELTTTVAAISDDHAVTHAKLLHLESVHAILEAQVKTLMETNLELARAKARLGDELAHERSSEMRQERNALDAKCLELASTVGTLETDLLLERDVSAKKQALVDQYKVAMAGMTAQIEALVKQVAHLEAHQAPRDESSLLHRLHDAPASANATVAALQMARNGKDEALSILSEEKAQLAARVGELQDENSALVLRLKAGENNQIALLQSQMHALLAKQTDLLCAKDAAVADLAKARADVTALRIAFDELQARTTDPAAATLLRRAHDELRATVQKIVEAEASSESTFTCLLCMQVLAQPMTLVGCGHTFCRRCVVRGNRESKIVCKECHYECMEKSLFENQALADLAARFVFRQQALASLTATCQDLDAAFVASAPPT</sequence>
<evidence type="ECO:0000313" key="8">
    <source>
        <dbReference type="Proteomes" id="UP000030745"/>
    </source>
</evidence>
<evidence type="ECO:0000256" key="5">
    <source>
        <dbReference type="SAM" id="Coils"/>
    </source>
</evidence>
<reference evidence="7 8" key="1">
    <citation type="journal article" date="2013" name="PLoS Genet.">
        <title>Distinctive expansion of potential virulence genes in the genome of the oomycete fish pathogen Saprolegnia parasitica.</title>
        <authorList>
            <person name="Jiang R.H."/>
            <person name="de Bruijn I."/>
            <person name="Haas B.J."/>
            <person name="Belmonte R."/>
            <person name="Lobach L."/>
            <person name="Christie J."/>
            <person name="van den Ackerveken G."/>
            <person name="Bottin A."/>
            <person name="Bulone V."/>
            <person name="Diaz-Moreno S.M."/>
            <person name="Dumas B."/>
            <person name="Fan L."/>
            <person name="Gaulin E."/>
            <person name="Govers F."/>
            <person name="Grenville-Briggs L.J."/>
            <person name="Horner N.R."/>
            <person name="Levin J.Z."/>
            <person name="Mammella M."/>
            <person name="Meijer H.J."/>
            <person name="Morris P."/>
            <person name="Nusbaum C."/>
            <person name="Oome S."/>
            <person name="Phillips A.J."/>
            <person name="van Rooyen D."/>
            <person name="Rzeszutek E."/>
            <person name="Saraiva M."/>
            <person name="Secombes C.J."/>
            <person name="Seidl M.F."/>
            <person name="Snel B."/>
            <person name="Stassen J.H."/>
            <person name="Sykes S."/>
            <person name="Tripathy S."/>
            <person name="van den Berg H."/>
            <person name="Vega-Arreguin J.C."/>
            <person name="Wawra S."/>
            <person name="Young S.K."/>
            <person name="Zeng Q."/>
            <person name="Dieguez-Uribeondo J."/>
            <person name="Russ C."/>
            <person name="Tyler B.M."/>
            <person name="van West P."/>
        </authorList>
    </citation>
    <scope>NUCLEOTIDE SEQUENCE [LARGE SCALE GENOMIC DNA]</scope>
    <source>
        <strain evidence="7 8">CBS 223.65</strain>
    </source>
</reference>
<organism evidence="7 8">
    <name type="scientific">Saprolegnia parasitica (strain CBS 223.65)</name>
    <dbReference type="NCBI Taxonomy" id="695850"/>
    <lineage>
        <taxon>Eukaryota</taxon>
        <taxon>Sar</taxon>
        <taxon>Stramenopiles</taxon>
        <taxon>Oomycota</taxon>
        <taxon>Saprolegniomycetes</taxon>
        <taxon>Saprolegniales</taxon>
        <taxon>Saprolegniaceae</taxon>
        <taxon>Saprolegnia</taxon>
    </lineage>
</organism>
<feature type="coiled-coil region" evidence="5">
    <location>
        <begin position="326"/>
        <end position="376"/>
    </location>
</feature>
<keyword evidence="1" id="KW-0479">Metal-binding</keyword>
<gene>
    <name evidence="7" type="ORF">SPRG_03958</name>
</gene>
<dbReference type="RefSeq" id="XP_012197940.1">
    <property type="nucleotide sequence ID" value="XM_012342550.1"/>
</dbReference>
<keyword evidence="3" id="KW-0862">Zinc</keyword>
<dbReference type="STRING" id="695850.A0A067CXU6"/>
<dbReference type="Proteomes" id="UP000030745">
    <property type="component" value="Unassembled WGS sequence"/>
</dbReference>
<dbReference type="PROSITE" id="PS50089">
    <property type="entry name" value="ZF_RING_2"/>
    <property type="match status" value="1"/>
</dbReference>
<dbReference type="GeneID" id="24126433"/>
<dbReference type="OMA" id="HAISCCQ"/>
<evidence type="ECO:0000256" key="1">
    <source>
        <dbReference type="ARBA" id="ARBA00022723"/>
    </source>
</evidence>
<dbReference type="CDD" id="cd16449">
    <property type="entry name" value="RING-HC"/>
    <property type="match status" value="1"/>
</dbReference>
<evidence type="ECO:0000256" key="4">
    <source>
        <dbReference type="PROSITE-ProRule" id="PRU00175"/>
    </source>
</evidence>
<accession>A0A067CXU6</accession>
<keyword evidence="2 4" id="KW-0863">Zinc-finger</keyword>
<dbReference type="VEuPathDB" id="FungiDB:SPRG_03958"/>
<name>A0A067CXU6_SAPPC</name>
<dbReference type="SMART" id="SM00184">
    <property type="entry name" value="RING"/>
    <property type="match status" value="1"/>
</dbReference>
<protein>
    <recommendedName>
        <fullName evidence="6">RING-type domain-containing protein</fullName>
    </recommendedName>
</protein>
<feature type="domain" description="RING-type" evidence="6">
    <location>
        <begin position="383"/>
        <end position="423"/>
    </location>
</feature>